<evidence type="ECO:0000313" key="2">
    <source>
        <dbReference type="Proteomes" id="UP000016517"/>
    </source>
</evidence>
<dbReference type="AlphaFoldDB" id="A0AAV3K433"/>
<protein>
    <submittedName>
        <fullName evidence="1">Uncharacterized protein</fullName>
    </submittedName>
</protein>
<dbReference type="RefSeq" id="WP_021510226.1">
    <property type="nucleotide sequence ID" value="NZ_AVST01000001.1"/>
</dbReference>
<dbReference type="Proteomes" id="UP000016517">
    <property type="component" value="Unassembled WGS sequence"/>
</dbReference>
<accession>A0AAV3K433</accession>
<dbReference type="EMBL" id="AVST01000001">
    <property type="protein sequence ID" value="ERH73133.1"/>
    <property type="molecule type" value="Genomic_DNA"/>
</dbReference>
<organism evidence="1 2">
    <name type="scientific">Acinetobacter baumannii EGD-HP18</name>
    <dbReference type="NCBI Taxonomy" id="1358412"/>
    <lineage>
        <taxon>Bacteria</taxon>
        <taxon>Pseudomonadati</taxon>
        <taxon>Pseudomonadota</taxon>
        <taxon>Gammaproteobacteria</taxon>
        <taxon>Moraxellales</taxon>
        <taxon>Moraxellaceae</taxon>
        <taxon>Acinetobacter</taxon>
        <taxon>Acinetobacter calcoaceticus/baumannii complex</taxon>
    </lineage>
</organism>
<sequence>MIPSKRPTLGAFVLDGKGTQYEASKEWASIATPHGLKIGKKNVVYVSDGTKSFYESKANHANMGSTKMVKEILEKILKYHQQHQK</sequence>
<name>A0AAV3K433_ACIBA</name>
<reference evidence="1 2" key="1">
    <citation type="submission" date="2013-08" db="EMBL/GenBank/DDBJ databases">
        <title>Study of Ammonical-Nitrogen removal by Nitrification Denitrification process using lab isolates.</title>
        <authorList>
            <person name="Khardenavis A.A."/>
            <person name="Pal R.R."/>
            <person name="Kapley A."/>
            <person name="Qureshi A."/>
            <person name="Purohit H.J."/>
        </authorList>
    </citation>
    <scope>NUCLEOTIDE SEQUENCE [LARGE SCALE GENOMIC DNA]</scope>
    <source>
        <strain evidence="1 2">EGD-HP18</strain>
    </source>
</reference>
<gene>
    <name evidence="1" type="ORF">N173_01720</name>
</gene>
<proteinExistence type="predicted"/>
<comment type="caution">
    <text evidence="1">The sequence shown here is derived from an EMBL/GenBank/DDBJ whole genome shotgun (WGS) entry which is preliminary data.</text>
</comment>
<evidence type="ECO:0000313" key="1">
    <source>
        <dbReference type="EMBL" id="ERH73133.1"/>
    </source>
</evidence>